<dbReference type="KEGG" id="dan:26513703"/>
<dbReference type="AlphaFoldDB" id="A0A0P8XZ18"/>
<gene>
    <name evidence="1" type="primary">Dana\GF26294</name>
    <name evidence="1" type="ORF">GF26294</name>
</gene>
<dbReference type="STRING" id="7217.A0A0P8XZ18"/>
<dbReference type="Pfam" id="PF15960">
    <property type="entry name" value="DUF4763"/>
    <property type="match status" value="1"/>
</dbReference>
<dbReference type="OrthoDB" id="7989117at2759"/>
<protein>
    <submittedName>
        <fullName evidence="1">Uncharacterized protein</fullName>
    </submittedName>
</protein>
<evidence type="ECO:0000313" key="2">
    <source>
        <dbReference type="Proteomes" id="UP000007801"/>
    </source>
</evidence>
<accession>A0A0P8XZ18</accession>
<sequence>MNQYDIRNYENSRVFLTQDDKNHVCTAPGLPKYEIEKKYRHLECPLQKAVKKNYIPSPRPKIVVSCEPSEHEEIFPEDEESTKPVSERSMNLKDILEEVKLIKRRVNRLNHLLKTDVAECPTIKTCYDDLMSQLYEASPLILELQINSHKLDIQLPQLLSARECTEMNLKMNRDALCRDKKIADALLKRLGNLDSFQRTMEKEQALCLERYRHVDREKLDGMEFDRDSEKWERLTAYQILNVANKNNYQKTKRLVFKQINHLKQSSKELHFILIKEMNIARIEVFGLSGSSSGPIEGRDIENASTVLSFKA</sequence>
<evidence type="ECO:0000313" key="1">
    <source>
        <dbReference type="EMBL" id="KPU80123.1"/>
    </source>
</evidence>
<proteinExistence type="predicted"/>
<dbReference type="EMBL" id="CH902617">
    <property type="protein sequence ID" value="KPU80123.1"/>
    <property type="molecule type" value="Genomic_DNA"/>
</dbReference>
<organism evidence="1 2">
    <name type="scientific">Drosophila ananassae</name>
    <name type="common">Fruit fly</name>
    <dbReference type="NCBI Taxonomy" id="7217"/>
    <lineage>
        <taxon>Eukaryota</taxon>
        <taxon>Metazoa</taxon>
        <taxon>Ecdysozoa</taxon>
        <taxon>Arthropoda</taxon>
        <taxon>Hexapoda</taxon>
        <taxon>Insecta</taxon>
        <taxon>Pterygota</taxon>
        <taxon>Neoptera</taxon>
        <taxon>Endopterygota</taxon>
        <taxon>Diptera</taxon>
        <taxon>Brachycera</taxon>
        <taxon>Muscomorpha</taxon>
        <taxon>Ephydroidea</taxon>
        <taxon>Drosophilidae</taxon>
        <taxon>Drosophila</taxon>
        <taxon>Sophophora</taxon>
    </lineage>
</organism>
<dbReference type="GeneID" id="26513703"/>
<dbReference type="Proteomes" id="UP000007801">
    <property type="component" value="Unassembled WGS sequence"/>
</dbReference>
<dbReference type="InParanoid" id="A0A0P8XZ18"/>
<dbReference type="InterPro" id="IPR031883">
    <property type="entry name" value="DUF4763"/>
</dbReference>
<reference evidence="1 2" key="1">
    <citation type="journal article" date="2007" name="Nature">
        <title>Evolution of genes and genomes on the Drosophila phylogeny.</title>
        <authorList>
            <consortium name="Drosophila 12 Genomes Consortium"/>
            <person name="Clark A.G."/>
            <person name="Eisen M.B."/>
            <person name="Smith D.R."/>
            <person name="Bergman C.M."/>
            <person name="Oliver B."/>
            <person name="Markow T.A."/>
            <person name="Kaufman T.C."/>
            <person name="Kellis M."/>
            <person name="Gelbart W."/>
            <person name="Iyer V.N."/>
            <person name="Pollard D.A."/>
            <person name="Sackton T.B."/>
            <person name="Larracuente A.M."/>
            <person name="Singh N.D."/>
            <person name="Abad J.P."/>
            <person name="Abt D.N."/>
            <person name="Adryan B."/>
            <person name="Aguade M."/>
            <person name="Akashi H."/>
            <person name="Anderson W.W."/>
            <person name="Aquadro C.F."/>
            <person name="Ardell D.H."/>
            <person name="Arguello R."/>
            <person name="Artieri C.G."/>
            <person name="Barbash D.A."/>
            <person name="Barker D."/>
            <person name="Barsanti P."/>
            <person name="Batterham P."/>
            <person name="Batzoglou S."/>
            <person name="Begun D."/>
            <person name="Bhutkar A."/>
            <person name="Blanco E."/>
            <person name="Bosak S.A."/>
            <person name="Bradley R.K."/>
            <person name="Brand A.D."/>
            <person name="Brent M.R."/>
            <person name="Brooks A.N."/>
            <person name="Brown R.H."/>
            <person name="Butlin R.K."/>
            <person name="Caggese C."/>
            <person name="Calvi B.R."/>
            <person name="Bernardo de Carvalho A."/>
            <person name="Caspi A."/>
            <person name="Castrezana S."/>
            <person name="Celniker S.E."/>
            <person name="Chang J.L."/>
            <person name="Chapple C."/>
            <person name="Chatterji S."/>
            <person name="Chinwalla A."/>
            <person name="Civetta A."/>
            <person name="Clifton S.W."/>
            <person name="Comeron J.M."/>
            <person name="Costello J.C."/>
            <person name="Coyne J.A."/>
            <person name="Daub J."/>
            <person name="David R.G."/>
            <person name="Delcher A.L."/>
            <person name="Delehaunty K."/>
            <person name="Do C.B."/>
            <person name="Ebling H."/>
            <person name="Edwards K."/>
            <person name="Eickbush T."/>
            <person name="Evans J.D."/>
            <person name="Filipski A."/>
            <person name="Findeiss S."/>
            <person name="Freyhult E."/>
            <person name="Fulton L."/>
            <person name="Fulton R."/>
            <person name="Garcia A.C."/>
            <person name="Gardiner A."/>
            <person name="Garfield D.A."/>
            <person name="Garvin B.E."/>
            <person name="Gibson G."/>
            <person name="Gilbert D."/>
            <person name="Gnerre S."/>
            <person name="Godfrey J."/>
            <person name="Good R."/>
            <person name="Gotea V."/>
            <person name="Gravely B."/>
            <person name="Greenberg A.J."/>
            <person name="Griffiths-Jones S."/>
            <person name="Gross S."/>
            <person name="Guigo R."/>
            <person name="Gustafson E.A."/>
            <person name="Haerty W."/>
            <person name="Hahn M.W."/>
            <person name="Halligan D.L."/>
            <person name="Halpern A.L."/>
            <person name="Halter G.M."/>
            <person name="Han M.V."/>
            <person name="Heger A."/>
            <person name="Hillier L."/>
            <person name="Hinrichs A.S."/>
            <person name="Holmes I."/>
            <person name="Hoskins R.A."/>
            <person name="Hubisz M.J."/>
            <person name="Hultmark D."/>
            <person name="Huntley M.A."/>
            <person name="Jaffe D.B."/>
            <person name="Jagadeeshan S."/>
            <person name="Jeck W.R."/>
            <person name="Johnson J."/>
            <person name="Jones C.D."/>
            <person name="Jordan W.C."/>
            <person name="Karpen G.H."/>
            <person name="Kataoka E."/>
            <person name="Keightley P.D."/>
            <person name="Kheradpour P."/>
            <person name="Kirkness E.F."/>
            <person name="Koerich L.B."/>
            <person name="Kristiansen K."/>
            <person name="Kudrna D."/>
            <person name="Kulathinal R.J."/>
            <person name="Kumar S."/>
            <person name="Kwok R."/>
            <person name="Lander E."/>
            <person name="Langley C.H."/>
            <person name="Lapoint R."/>
            <person name="Lazzaro B.P."/>
            <person name="Lee S.J."/>
            <person name="Levesque L."/>
            <person name="Li R."/>
            <person name="Lin C.F."/>
            <person name="Lin M.F."/>
            <person name="Lindblad-Toh K."/>
            <person name="Llopart A."/>
            <person name="Long M."/>
            <person name="Low L."/>
            <person name="Lozovsky E."/>
            <person name="Lu J."/>
            <person name="Luo M."/>
            <person name="Machado C.A."/>
            <person name="Makalowski W."/>
            <person name="Marzo M."/>
            <person name="Matsuda M."/>
            <person name="Matzkin L."/>
            <person name="McAllister B."/>
            <person name="McBride C.S."/>
            <person name="McKernan B."/>
            <person name="McKernan K."/>
            <person name="Mendez-Lago M."/>
            <person name="Minx P."/>
            <person name="Mollenhauer M.U."/>
            <person name="Montooth K."/>
            <person name="Mount S.M."/>
            <person name="Mu X."/>
            <person name="Myers E."/>
            <person name="Negre B."/>
            <person name="Newfeld S."/>
            <person name="Nielsen R."/>
            <person name="Noor M.A."/>
            <person name="O'Grady P."/>
            <person name="Pachter L."/>
            <person name="Papaceit M."/>
            <person name="Parisi M.J."/>
            <person name="Parisi M."/>
            <person name="Parts L."/>
            <person name="Pedersen J.S."/>
            <person name="Pesole G."/>
            <person name="Phillippy A.M."/>
            <person name="Ponting C.P."/>
            <person name="Pop M."/>
            <person name="Porcelli D."/>
            <person name="Powell J.R."/>
            <person name="Prohaska S."/>
            <person name="Pruitt K."/>
            <person name="Puig M."/>
            <person name="Quesneville H."/>
            <person name="Ram K.R."/>
            <person name="Rand D."/>
            <person name="Rasmussen M.D."/>
            <person name="Reed L.K."/>
            <person name="Reenan R."/>
            <person name="Reily A."/>
            <person name="Remington K.A."/>
            <person name="Rieger T.T."/>
            <person name="Ritchie M.G."/>
            <person name="Robin C."/>
            <person name="Rogers Y.H."/>
            <person name="Rohde C."/>
            <person name="Rozas J."/>
            <person name="Rubenfield M.J."/>
            <person name="Ruiz A."/>
            <person name="Russo S."/>
            <person name="Salzberg S.L."/>
            <person name="Sanchez-Gracia A."/>
            <person name="Saranga D.J."/>
            <person name="Sato H."/>
            <person name="Schaeffer S.W."/>
            <person name="Schatz M.C."/>
            <person name="Schlenke T."/>
            <person name="Schwartz R."/>
            <person name="Segarra C."/>
            <person name="Singh R.S."/>
            <person name="Sirot L."/>
            <person name="Sirota M."/>
            <person name="Sisneros N.B."/>
            <person name="Smith C.D."/>
            <person name="Smith T.F."/>
            <person name="Spieth J."/>
            <person name="Stage D.E."/>
            <person name="Stark A."/>
            <person name="Stephan W."/>
            <person name="Strausberg R.L."/>
            <person name="Strempel S."/>
            <person name="Sturgill D."/>
            <person name="Sutton G."/>
            <person name="Sutton G.G."/>
            <person name="Tao W."/>
            <person name="Teichmann S."/>
            <person name="Tobari Y.N."/>
            <person name="Tomimura Y."/>
            <person name="Tsolas J.M."/>
            <person name="Valente V.L."/>
            <person name="Venter E."/>
            <person name="Venter J.C."/>
            <person name="Vicario S."/>
            <person name="Vieira F.G."/>
            <person name="Vilella A.J."/>
            <person name="Villasante A."/>
            <person name="Walenz B."/>
            <person name="Wang J."/>
            <person name="Wasserman M."/>
            <person name="Watts T."/>
            <person name="Wilson D."/>
            <person name="Wilson R.K."/>
            <person name="Wing R.A."/>
            <person name="Wolfner M.F."/>
            <person name="Wong A."/>
            <person name="Wong G.K."/>
            <person name="Wu C.I."/>
            <person name="Wu G."/>
            <person name="Yamamoto D."/>
            <person name="Yang H.P."/>
            <person name="Yang S.P."/>
            <person name="Yorke J.A."/>
            <person name="Yoshida K."/>
            <person name="Zdobnov E."/>
            <person name="Zhang P."/>
            <person name="Zhang Y."/>
            <person name="Zimin A.V."/>
            <person name="Baldwin J."/>
            <person name="Abdouelleil A."/>
            <person name="Abdulkadir J."/>
            <person name="Abebe A."/>
            <person name="Abera B."/>
            <person name="Abreu J."/>
            <person name="Acer S.C."/>
            <person name="Aftuck L."/>
            <person name="Alexander A."/>
            <person name="An P."/>
            <person name="Anderson E."/>
            <person name="Anderson S."/>
            <person name="Arachi H."/>
            <person name="Azer M."/>
            <person name="Bachantsang P."/>
            <person name="Barry A."/>
            <person name="Bayul T."/>
            <person name="Berlin A."/>
            <person name="Bessette D."/>
            <person name="Bloom T."/>
            <person name="Blye J."/>
            <person name="Boguslavskiy L."/>
            <person name="Bonnet C."/>
            <person name="Boukhgalter B."/>
            <person name="Bourzgui I."/>
            <person name="Brown A."/>
            <person name="Cahill P."/>
            <person name="Channer S."/>
            <person name="Cheshatsang Y."/>
            <person name="Chuda L."/>
            <person name="Citroen M."/>
            <person name="Collymore A."/>
            <person name="Cooke P."/>
            <person name="Costello M."/>
            <person name="D'Aco K."/>
            <person name="Daza R."/>
            <person name="De Haan G."/>
            <person name="DeGray S."/>
            <person name="DeMaso C."/>
            <person name="Dhargay N."/>
            <person name="Dooley K."/>
            <person name="Dooley E."/>
            <person name="Doricent M."/>
            <person name="Dorje P."/>
            <person name="Dorjee K."/>
            <person name="Dupes A."/>
            <person name="Elong R."/>
            <person name="Falk J."/>
            <person name="Farina A."/>
            <person name="Faro S."/>
            <person name="Ferguson D."/>
            <person name="Fisher S."/>
            <person name="Foley C.D."/>
            <person name="Franke A."/>
            <person name="Friedrich D."/>
            <person name="Gadbois L."/>
            <person name="Gearin G."/>
            <person name="Gearin C.R."/>
            <person name="Giannoukos G."/>
            <person name="Goode T."/>
            <person name="Graham J."/>
            <person name="Grandbois E."/>
            <person name="Grewal S."/>
            <person name="Gyaltsen K."/>
            <person name="Hafez N."/>
            <person name="Hagos B."/>
            <person name="Hall J."/>
            <person name="Henson C."/>
            <person name="Hollinger A."/>
            <person name="Honan T."/>
            <person name="Huard M.D."/>
            <person name="Hughes L."/>
            <person name="Hurhula B."/>
            <person name="Husby M.E."/>
            <person name="Kamat A."/>
            <person name="Kanga B."/>
            <person name="Kashin S."/>
            <person name="Khazanovich D."/>
            <person name="Kisner P."/>
            <person name="Lance K."/>
            <person name="Lara M."/>
            <person name="Lee W."/>
            <person name="Lennon N."/>
            <person name="Letendre F."/>
            <person name="LeVine R."/>
            <person name="Lipovsky A."/>
            <person name="Liu X."/>
            <person name="Liu J."/>
            <person name="Liu S."/>
            <person name="Lokyitsang T."/>
            <person name="Lokyitsang Y."/>
            <person name="Lubonja R."/>
            <person name="Lui A."/>
            <person name="MacDonald P."/>
            <person name="Magnisalis V."/>
            <person name="Maru K."/>
            <person name="Matthews C."/>
            <person name="McCusker W."/>
            <person name="McDonough S."/>
            <person name="Mehta T."/>
            <person name="Meldrim J."/>
            <person name="Meneus L."/>
            <person name="Mihai O."/>
            <person name="Mihalev A."/>
            <person name="Mihova T."/>
            <person name="Mittelman R."/>
            <person name="Mlenga V."/>
            <person name="Montmayeur A."/>
            <person name="Mulrain L."/>
            <person name="Navidi A."/>
            <person name="Naylor J."/>
            <person name="Negash T."/>
            <person name="Nguyen T."/>
            <person name="Nguyen N."/>
            <person name="Nicol R."/>
            <person name="Norbu C."/>
            <person name="Norbu N."/>
            <person name="Novod N."/>
            <person name="O'Neill B."/>
            <person name="Osman S."/>
            <person name="Markiewicz E."/>
            <person name="Oyono O.L."/>
            <person name="Patti C."/>
            <person name="Phunkhang P."/>
            <person name="Pierre F."/>
            <person name="Priest M."/>
            <person name="Raghuraman S."/>
            <person name="Rege F."/>
            <person name="Reyes R."/>
            <person name="Rise C."/>
            <person name="Rogov P."/>
            <person name="Ross K."/>
            <person name="Ryan E."/>
            <person name="Settipalli S."/>
            <person name="Shea T."/>
            <person name="Sherpa N."/>
            <person name="Shi L."/>
            <person name="Shih D."/>
            <person name="Sparrow T."/>
            <person name="Spaulding J."/>
            <person name="Stalker J."/>
            <person name="Stange-Thomann N."/>
            <person name="Stavropoulos S."/>
            <person name="Stone C."/>
            <person name="Strader C."/>
            <person name="Tesfaye S."/>
            <person name="Thomson T."/>
            <person name="Thoulutsang Y."/>
            <person name="Thoulutsang D."/>
            <person name="Topham K."/>
            <person name="Topping I."/>
            <person name="Tsamla T."/>
            <person name="Vassiliev H."/>
            <person name="Vo A."/>
            <person name="Wangchuk T."/>
            <person name="Wangdi T."/>
            <person name="Weiand M."/>
            <person name="Wilkinson J."/>
            <person name="Wilson A."/>
            <person name="Yadav S."/>
            <person name="Young G."/>
            <person name="Yu Q."/>
            <person name="Zembek L."/>
            <person name="Zhong D."/>
            <person name="Zimmer A."/>
            <person name="Zwirko Z."/>
            <person name="Jaffe D.B."/>
            <person name="Alvarez P."/>
            <person name="Brockman W."/>
            <person name="Butler J."/>
            <person name="Chin C."/>
            <person name="Gnerre S."/>
            <person name="Grabherr M."/>
            <person name="Kleber M."/>
            <person name="Mauceli E."/>
            <person name="MacCallum I."/>
        </authorList>
    </citation>
    <scope>NUCLEOTIDE SEQUENCE [LARGE SCALE GENOMIC DNA]</scope>
    <source>
        <strain evidence="2">Tucson 14024-0371.13</strain>
    </source>
</reference>
<keyword evidence="2" id="KW-1185">Reference proteome</keyword>
<name>A0A0P8XZ18_DROAN</name>